<dbReference type="InterPro" id="IPR029058">
    <property type="entry name" value="AB_hydrolase_fold"/>
</dbReference>
<organism evidence="2 3">
    <name type="scientific">Triparma laevis f. longispina</name>
    <dbReference type="NCBI Taxonomy" id="1714387"/>
    <lineage>
        <taxon>Eukaryota</taxon>
        <taxon>Sar</taxon>
        <taxon>Stramenopiles</taxon>
        <taxon>Ochrophyta</taxon>
        <taxon>Bolidophyceae</taxon>
        <taxon>Parmales</taxon>
        <taxon>Triparmaceae</taxon>
        <taxon>Triparma</taxon>
    </lineage>
</organism>
<feature type="transmembrane region" description="Helical" evidence="1">
    <location>
        <begin position="77"/>
        <end position="101"/>
    </location>
</feature>
<keyword evidence="3" id="KW-1185">Reference proteome</keyword>
<feature type="transmembrane region" description="Helical" evidence="1">
    <location>
        <begin position="152"/>
        <end position="169"/>
    </location>
</feature>
<dbReference type="Gene3D" id="3.40.50.1820">
    <property type="entry name" value="alpha/beta hydrolase"/>
    <property type="match status" value="1"/>
</dbReference>
<comment type="caution">
    <text evidence="2">The sequence shown here is derived from an EMBL/GenBank/DDBJ whole genome shotgun (WGS) entry which is preliminary data.</text>
</comment>
<keyword evidence="1" id="KW-0472">Membrane</keyword>
<evidence type="ECO:0000256" key="1">
    <source>
        <dbReference type="SAM" id="Phobius"/>
    </source>
</evidence>
<proteinExistence type="predicted"/>
<feature type="transmembrane region" description="Helical" evidence="1">
    <location>
        <begin position="113"/>
        <end position="132"/>
    </location>
</feature>
<dbReference type="OrthoDB" id="10249433at2759"/>
<evidence type="ECO:0000313" key="3">
    <source>
        <dbReference type="Proteomes" id="UP001165122"/>
    </source>
</evidence>
<sequence length="449" mass="49357">MKRSMKAVMGDSGAGDDGANNAGTSDDDIEIQSLIEKVDPPVIPELPTPGSCYTRPCCAWCIKDGSRLDDWCFSPSWYFSLIGCFVLLCLLINLLCPAATISPFYNIGGNADAVVLFLFAFVVAVVWGSIVFVRRRESDRKQAIRVLRKRSFVLACAYLVVSLPAYYIAKESLYHDEGGDDGFAADGFAADGLFDFEGMDGVKLKGLKKTMFSSSSSGAAVSEITHYPVVYLGGTGINMYGNLHVASNFLVDWLAEAHEPVAFDYYTFSYRGFKPNTGYLPSEGNIIGDSSKLFDYVKGLYPGQRPLLFAHSLGTGPASALLSKFGKDDRDAEGPACACLAMPYSSMQQTINELGFYTPLILMPVIDSWDSNKHIQMMNENVPLVILSAGQDELIAPHHQREQYTAAASIMKKMLYSESTDHNDLRSPITLHLEDYFVFMENCISRISV</sequence>
<reference evidence="3" key="1">
    <citation type="journal article" date="2023" name="Commun. Biol.">
        <title>Genome analysis of Parmales, the sister group of diatoms, reveals the evolutionary specialization of diatoms from phago-mixotrophs to photoautotrophs.</title>
        <authorList>
            <person name="Ban H."/>
            <person name="Sato S."/>
            <person name="Yoshikawa S."/>
            <person name="Yamada K."/>
            <person name="Nakamura Y."/>
            <person name="Ichinomiya M."/>
            <person name="Sato N."/>
            <person name="Blanc-Mathieu R."/>
            <person name="Endo H."/>
            <person name="Kuwata A."/>
            <person name="Ogata H."/>
        </authorList>
    </citation>
    <scope>NUCLEOTIDE SEQUENCE [LARGE SCALE GENOMIC DNA]</scope>
    <source>
        <strain evidence="3">NIES 3700</strain>
    </source>
</reference>
<protein>
    <submittedName>
        <fullName evidence="2">Uncharacterized protein</fullName>
    </submittedName>
</protein>
<name>A0A9W7AXA5_9STRA</name>
<gene>
    <name evidence="2" type="ORF">TrLO_g4389</name>
</gene>
<dbReference type="EMBL" id="BRXW01000731">
    <property type="protein sequence ID" value="GMH75610.1"/>
    <property type="molecule type" value="Genomic_DNA"/>
</dbReference>
<keyword evidence="1" id="KW-1133">Transmembrane helix</keyword>
<dbReference type="Proteomes" id="UP001165122">
    <property type="component" value="Unassembled WGS sequence"/>
</dbReference>
<dbReference type="SUPFAM" id="SSF53474">
    <property type="entry name" value="alpha/beta-Hydrolases"/>
    <property type="match status" value="1"/>
</dbReference>
<dbReference type="PANTHER" id="PTHR12277:SF81">
    <property type="entry name" value="PROTEIN ABHD13"/>
    <property type="match status" value="1"/>
</dbReference>
<keyword evidence="1" id="KW-0812">Transmembrane</keyword>
<dbReference type="PANTHER" id="PTHR12277">
    <property type="entry name" value="ALPHA/BETA HYDROLASE DOMAIN-CONTAINING PROTEIN"/>
    <property type="match status" value="1"/>
</dbReference>
<evidence type="ECO:0000313" key="2">
    <source>
        <dbReference type="EMBL" id="GMH75610.1"/>
    </source>
</evidence>
<dbReference type="AlphaFoldDB" id="A0A9W7AXA5"/>
<accession>A0A9W7AXA5</accession>